<dbReference type="EMBL" id="GL876966">
    <property type="protein sequence ID" value="KLU82769.1"/>
    <property type="molecule type" value="Genomic_DNA"/>
</dbReference>
<evidence type="ECO:0000256" key="7">
    <source>
        <dbReference type="SAM" id="MobiDB-lite"/>
    </source>
</evidence>
<reference evidence="9" key="1">
    <citation type="submission" date="2010-05" db="EMBL/GenBank/DDBJ databases">
        <title>The Genome Sequence of Magnaporthe poae strain ATCC 64411.</title>
        <authorList>
            <consortium name="The Broad Institute Genome Sequencing Platform"/>
            <consortium name="Broad Institute Genome Sequencing Center for Infectious Disease"/>
            <person name="Ma L.-J."/>
            <person name="Dead R."/>
            <person name="Young S."/>
            <person name="Zeng Q."/>
            <person name="Koehrsen M."/>
            <person name="Alvarado L."/>
            <person name="Berlin A."/>
            <person name="Chapman S.B."/>
            <person name="Chen Z."/>
            <person name="Freedman E."/>
            <person name="Gellesch M."/>
            <person name="Goldberg J."/>
            <person name="Griggs A."/>
            <person name="Gujja S."/>
            <person name="Heilman E.R."/>
            <person name="Heiman D."/>
            <person name="Hepburn T."/>
            <person name="Howarth C."/>
            <person name="Jen D."/>
            <person name="Larson L."/>
            <person name="Mehta T."/>
            <person name="Neiman D."/>
            <person name="Pearson M."/>
            <person name="Roberts A."/>
            <person name="Saif S."/>
            <person name="Shea T."/>
            <person name="Shenoy N."/>
            <person name="Sisk P."/>
            <person name="Stolte C."/>
            <person name="Sykes S."/>
            <person name="Walk T."/>
            <person name="White J."/>
            <person name="Yandava C."/>
            <person name="Haas B."/>
            <person name="Nusbaum C."/>
            <person name="Birren B."/>
        </authorList>
    </citation>
    <scope>NUCLEOTIDE SEQUENCE</scope>
    <source>
        <strain evidence="9">ATCC 64411</strain>
    </source>
</reference>
<keyword evidence="4" id="KW-0653">Protein transport</keyword>
<evidence type="ECO:0000313" key="9">
    <source>
        <dbReference type="EMBL" id="KLU82769.1"/>
    </source>
</evidence>
<dbReference type="Gene3D" id="6.10.250.860">
    <property type="match status" value="1"/>
</dbReference>
<comment type="similarity">
    <text evidence="2">Belongs to the VPS54 family.</text>
</comment>
<dbReference type="Pfam" id="PF07928">
    <property type="entry name" value="Vps54"/>
    <property type="match status" value="1"/>
</dbReference>
<evidence type="ECO:0000259" key="8">
    <source>
        <dbReference type="Pfam" id="PF07928"/>
    </source>
</evidence>
<evidence type="ECO:0000313" key="10">
    <source>
        <dbReference type="EnsemblFungi" id="MAPG_01838T0"/>
    </source>
</evidence>
<keyword evidence="11" id="KW-1185">Reference proteome</keyword>
<dbReference type="OrthoDB" id="10259024at2759"/>
<dbReference type="VEuPathDB" id="FungiDB:MAPG_01838"/>
<dbReference type="AlphaFoldDB" id="A0A0C4DPR6"/>
<reference evidence="10" key="4">
    <citation type="journal article" date="2015" name="G3 (Bethesda)">
        <title>Genome sequences of three phytopathogenic species of the Magnaporthaceae family of fungi.</title>
        <authorList>
            <person name="Okagaki L.H."/>
            <person name="Nunes C.C."/>
            <person name="Sailsbery J."/>
            <person name="Clay B."/>
            <person name="Brown D."/>
            <person name="John T."/>
            <person name="Oh Y."/>
            <person name="Young N."/>
            <person name="Fitzgerald M."/>
            <person name="Haas B.J."/>
            <person name="Zeng Q."/>
            <person name="Young S."/>
            <person name="Adiconis X."/>
            <person name="Fan L."/>
            <person name="Levin J.Z."/>
            <person name="Mitchell T.K."/>
            <person name="Okubara P.A."/>
            <person name="Farman M.L."/>
            <person name="Kohn L.M."/>
            <person name="Birren B."/>
            <person name="Ma L.-J."/>
            <person name="Dean R.A."/>
        </authorList>
    </citation>
    <scope>NUCLEOTIDE SEQUENCE</scope>
    <source>
        <strain evidence="10">ATCC 64411 / 73-15</strain>
    </source>
</reference>
<dbReference type="EnsemblFungi" id="MAPG_01838T0">
    <property type="protein sequence ID" value="MAPG_01838T0"/>
    <property type="gene ID" value="MAPG_01838"/>
</dbReference>
<name>A0A0C4DPR6_MAGP6</name>
<feature type="domain" description="Vacuolar protein sorting-associated protein 54 C-terminal" evidence="8">
    <location>
        <begin position="1"/>
        <end position="28"/>
    </location>
</feature>
<accession>A0A0C4DPR6</accession>
<reference evidence="10" key="5">
    <citation type="submission" date="2015-06" db="UniProtKB">
        <authorList>
            <consortium name="EnsemblFungi"/>
        </authorList>
    </citation>
    <scope>IDENTIFICATION</scope>
    <source>
        <strain evidence="10">ATCC 64411</strain>
    </source>
</reference>
<dbReference type="InterPro" id="IPR012501">
    <property type="entry name" value="Vps54_C"/>
</dbReference>
<reference evidence="9" key="3">
    <citation type="submission" date="2011-03" db="EMBL/GenBank/DDBJ databases">
        <title>Annotation of Magnaporthe poae ATCC 64411.</title>
        <authorList>
            <person name="Ma L.-J."/>
            <person name="Dead R."/>
            <person name="Young S.K."/>
            <person name="Zeng Q."/>
            <person name="Gargeya S."/>
            <person name="Fitzgerald M."/>
            <person name="Haas B."/>
            <person name="Abouelleil A."/>
            <person name="Alvarado L."/>
            <person name="Arachchi H.M."/>
            <person name="Berlin A."/>
            <person name="Brown A."/>
            <person name="Chapman S.B."/>
            <person name="Chen Z."/>
            <person name="Dunbar C."/>
            <person name="Freedman E."/>
            <person name="Gearin G."/>
            <person name="Gellesch M."/>
            <person name="Goldberg J."/>
            <person name="Griggs A."/>
            <person name="Gujja S."/>
            <person name="Heiman D."/>
            <person name="Howarth C."/>
            <person name="Larson L."/>
            <person name="Lui A."/>
            <person name="MacDonald P.J.P."/>
            <person name="Mehta T."/>
            <person name="Montmayeur A."/>
            <person name="Murphy C."/>
            <person name="Neiman D."/>
            <person name="Pearson M."/>
            <person name="Priest M."/>
            <person name="Roberts A."/>
            <person name="Saif S."/>
            <person name="Shea T."/>
            <person name="Shenoy N."/>
            <person name="Sisk P."/>
            <person name="Stolte C."/>
            <person name="Sykes S."/>
            <person name="Yandava C."/>
            <person name="Wortman J."/>
            <person name="Nusbaum C."/>
            <person name="Birren B."/>
        </authorList>
    </citation>
    <scope>NUCLEOTIDE SEQUENCE</scope>
    <source>
        <strain evidence="9">ATCC 64411</strain>
    </source>
</reference>
<keyword evidence="6" id="KW-0175">Coiled coil</keyword>
<keyword evidence="3" id="KW-0813">Transport</keyword>
<protein>
    <recommendedName>
        <fullName evidence="8">Vacuolar protein sorting-associated protein 54 C-terminal domain-containing protein</fullName>
    </recommendedName>
</protein>
<evidence type="ECO:0000256" key="5">
    <source>
        <dbReference type="ARBA" id="ARBA00023034"/>
    </source>
</evidence>
<comment type="subcellular location">
    <subcellularLocation>
        <location evidence="1">Golgi apparatus</location>
        <location evidence="1">trans-Golgi network</location>
    </subcellularLocation>
</comment>
<dbReference type="GO" id="GO:0005829">
    <property type="term" value="C:cytosol"/>
    <property type="evidence" value="ECO:0007669"/>
    <property type="project" value="GOC"/>
</dbReference>
<evidence type="ECO:0000256" key="3">
    <source>
        <dbReference type="ARBA" id="ARBA00022448"/>
    </source>
</evidence>
<dbReference type="STRING" id="644358.A0A0C4DPR6"/>
<feature type="region of interest" description="Disordered" evidence="7">
    <location>
        <begin position="145"/>
        <end position="173"/>
    </location>
</feature>
<reference evidence="11" key="2">
    <citation type="submission" date="2010-05" db="EMBL/GenBank/DDBJ databases">
        <title>The genome sequence of Magnaporthe poae strain ATCC 64411.</title>
        <authorList>
            <person name="Ma L.-J."/>
            <person name="Dead R."/>
            <person name="Young S."/>
            <person name="Zeng Q."/>
            <person name="Koehrsen M."/>
            <person name="Alvarado L."/>
            <person name="Berlin A."/>
            <person name="Chapman S.B."/>
            <person name="Chen Z."/>
            <person name="Freedman E."/>
            <person name="Gellesch M."/>
            <person name="Goldberg J."/>
            <person name="Griggs A."/>
            <person name="Gujja S."/>
            <person name="Heilman E.R."/>
            <person name="Heiman D."/>
            <person name="Hepburn T."/>
            <person name="Howarth C."/>
            <person name="Jen D."/>
            <person name="Larson L."/>
            <person name="Mehta T."/>
            <person name="Neiman D."/>
            <person name="Pearson M."/>
            <person name="Roberts A."/>
            <person name="Saif S."/>
            <person name="Shea T."/>
            <person name="Shenoy N."/>
            <person name="Sisk P."/>
            <person name="Stolte C."/>
            <person name="Sykes S."/>
            <person name="Walk T."/>
            <person name="White J."/>
            <person name="Yandava C."/>
            <person name="Haas B."/>
            <person name="Nusbaum C."/>
            <person name="Birren B."/>
        </authorList>
    </citation>
    <scope>NUCLEOTIDE SEQUENCE [LARGE SCALE GENOMIC DNA]</scope>
    <source>
        <strain evidence="11">ATCC 64411 / 73-15</strain>
    </source>
</reference>
<dbReference type="GO" id="GO:0042147">
    <property type="term" value="P:retrograde transport, endosome to Golgi"/>
    <property type="evidence" value="ECO:0007669"/>
    <property type="project" value="InterPro"/>
</dbReference>
<evidence type="ECO:0000256" key="6">
    <source>
        <dbReference type="ARBA" id="ARBA00023054"/>
    </source>
</evidence>
<gene>
    <name evidence="9" type="ORF">MAPG_01838</name>
</gene>
<proteinExistence type="inferred from homology"/>
<evidence type="ECO:0000256" key="4">
    <source>
        <dbReference type="ARBA" id="ARBA00022927"/>
    </source>
</evidence>
<evidence type="ECO:0000313" key="11">
    <source>
        <dbReference type="Proteomes" id="UP000011715"/>
    </source>
</evidence>
<dbReference type="GO" id="GO:0000938">
    <property type="term" value="C:GARP complex"/>
    <property type="evidence" value="ECO:0007669"/>
    <property type="project" value="InterPro"/>
</dbReference>
<evidence type="ECO:0000256" key="1">
    <source>
        <dbReference type="ARBA" id="ARBA00004601"/>
    </source>
</evidence>
<dbReference type="GO" id="GO:0019905">
    <property type="term" value="F:syntaxin binding"/>
    <property type="evidence" value="ECO:0007669"/>
    <property type="project" value="TreeGrafter"/>
</dbReference>
<sequence>MGEFDKVRRLYQEHQNNIYDKLVEIMSLRAATHAKTMRALDWDAPADDEPTVHPYMETLTKETLTLYKNLIKLLPEGTVQFIMKPVFASYSEQLGKVLIAAEVRTEAGRNSILHDLEHFKNKLSKIEGNGDTADYLISLATKKNVAQGGGDGKKPGSESSEAANGVQSNGKDG</sequence>
<dbReference type="PANTHER" id="PTHR12965:SF0">
    <property type="entry name" value="VACUOLAR PROTEIN SORTING-ASSOCIATED PROTEIN 54"/>
    <property type="match status" value="1"/>
</dbReference>
<dbReference type="Proteomes" id="UP000011715">
    <property type="component" value="Unassembled WGS sequence"/>
</dbReference>
<dbReference type="EMBL" id="ADBL01000454">
    <property type="status" value="NOT_ANNOTATED_CDS"/>
    <property type="molecule type" value="Genomic_DNA"/>
</dbReference>
<dbReference type="GO" id="GO:0006896">
    <property type="term" value="P:Golgi to vacuole transport"/>
    <property type="evidence" value="ECO:0007669"/>
    <property type="project" value="TreeGrafter"/>
</dbReference>
<evidence type="ECO:0000256" key="2">
    <source>
        <dbReference type="ARBA" id="ARBA00009150"/>
    </source>
</evidence>
<feature type="compositionally biased region" description="Polar residues" evidence="7">
    <location>
        <begin position="157"/>
        <end position="173"/>
    </location>
</feature>
<dbReference type="eggNOG" id="KOG2115">
    <property type="taxonomic scope" value="Eukaryota"/>
</dbReference>
<keyword evidence="5" id="KW-0333">Golgi apparatus</keyword>
<dbReference type="InterPro" id="IPR039745">
    <property type="entry name" value="Vps54"/>
</dbReference>
<dbReference type="PANTHER" id="PTHR12965">
    <property type="entry name" value="VACUOLAR PROTEIN SORTING 54"/>
    <property type="match status" value="1"/>
</dbReference>
<dbReference type="GO" id="GO:0015031">
    <property type="term" value="P:protein transport"/>
    <property type="evidence" value="ECO:0007669"/>
    <property type="project" value="UniProtKB-KW"/>
</dbReference>
<organism evidence="10 11">
    <name type="scientific">Magnaporthiopsis poae (strain ATCC 64411 / 73-15)</name>
    <name type="common">Kentucky bluegrass fungus</name>
    <name type="synonym">Magnaporthe poae</name>
    <dbReference type="NCBI Taxonomy" id="644358"/>
    <lineage>
        <taxon>Eukaryota</taxon>
        <taxon>Fungi</taxon>
        <taxon>Dikarya</taxon>
        <taxon>Ascomycota</taxon>
        <taxon>Pezizomycotina</taxon>
        <taxon>Sordariomycetes</taxon>
        <taxon>Sordariomycetidae</taxon>
        <taxon>Magnaporthales</taxon>
        <taxon>Magnaporthaceae</taxon>
        <taxon>Magnaporthiopsis</taxon>
    </lineage>
</organism>